<dbReference type="SUPFAM" id="SSF52540">
    <property type="entry name" value="P-loop containing nucleoside triphosphate hydrolases"/>
    <property type="match status" value="1"/>
</dbReference>
<dbReference type="Pfam" id="PF17207">
    <property type="entry name" value="MCM_OB"/>
    <property type="match status" value="1"/>
</dbReference>
<evidence type="ECO:0000256" key="9">
    <source>
        <dbReference type="ARBA" id="ARBA00023054"/>
    </source>
</evidence>
<keyword evidence="8 14" id="KW-0067">ATP-binding</keyword>
<dbReference type="FunFam" id="3.40.50.300:FF:000671">
    <property type="entry name" value="DNA helicase MCM9 isoform X1"/>
    <property type="match status" value="1"/>
</dbReference>
<evidence type="ECO:0000256" key="8">
    <source>
        <dbReference type="ARBA" id="ARBA00022840"/>
    </source>
</evidence>
<dbReference type="InterPro" id="IPR003593">
    <property type="entry name" value="AAA+_ATPase"/>
</dbReference>
<evidence type="ECO:0000256" key="2">
    <source>
        <dbReference type="ARBA" id="ARBA00008010"/>
    </source>
</evidence>
<feature type="coiled-coil region" evidence="15">
    <location>
        <begin position="105"/>
        <end position="492"/>
    </location>
</feature>
<evidence type="ECO:0000256" key="11">
    <source>
        <dbReference type="ARBA" id="ARBA00023204"/>
    </source>
</evidence>
<evidence type="ECO:0000256" key="7">
    <source>
        <dbReference type="ARBA" id="ARBA00022806"/>
    </source>
</evidence>
<protein>
    <recommendedName>
        <fullName evidence="12">DNA helicase MCM9</fullName>
        <ecNumber evidence="3">3.6.4.12</ecNumber>
    </recommendedName>
    <alternativeName>
        <fullName evidence="13">Minichromosome maintenance 9</fullName>
    </alternativeName>
</protein>
<feature type="compositionally biased region" description="Basic and acidic residues" evidence="16">
    <location>
        <begin position="1964"/>
        <end position="1982"/>
    </location>
</feature>
<feature type="region of interest" description="Disordered" evidence="16">
    <location>
        <begin position="2029"/>
        <end position="2066"/>
    </location>
</feature>
<dbReference type="CDD" id="cd17760">
    <property type="entry name" value="MCM9"/>
    <property type="match status" value="1"/>
</dbReference>
<name>S7MGZ2_MYOBR</name>
<feature type="domain" description="MCM C-terminal AAA(+) ATPase" evidence="17">
    <location>
        <begin position="1305"/>
        <end position="1484"/>
    </location>
</feature>
<keyword evidence="7" id="KW-0378">Hydrolase</keyword>
<feature type="compositionally biased region" description="Polar residues" evidence="16">
    <location>
        <begin position="2029"/>
        <end position="2045"/>
    </location>
</feature>
<dbReference type="InterPro" id="IPR058768">
    <property type="entry name" value="MCM9_N"/>
</dbReference>
<feature type="region of interest" description="Disordered" evidence="16">
    <location>
        <begin position="1896"/>
        <end position="2011"/>
    </location>
</feature>
<dbReference type="GO" id="GO:0005615">
    <property type="term" value="C:extracellular space"/>
    <property type="evidence" value="ECO:0007669"/>
    <property type="project" value="TreeGrafter"/>
</dbReference>
<accession>S7MGZ2</accession>
<keyword evidence="9 15" id="KW-0175">Coiled coil</keyword>
<comment type="subcellular location">
    <subcellularLocation>
        <location evidence="1">Chromosome</location>
    </subcellularLocation>
</comment>
<feature type="compositionally biased region" description="Basic and acidic residues" evidence="16">
    <location>
        <begin position="1703"/>
        <end position="1715"/>
    </location>
</feature>
<dbReference type="SMART" id="SM00350">
    <property type="entry name" value="MCM"/>
    <property type="match status" value="1"/>
</dbReference>
<feature type="compositionally biased region" description="Polar residues" evidence="16">
    <location>
        <begin position="1721"/>
        <end position="1741"/>
    </location>
</feature>
<dbReference type="Pfam" id="PF00493">
    <property type="entry name" value="MCM"/>
    <property type="match status" value="1"/>
</dbReference>
<evidence type="ECO:0000256" key="14">
    <source>
        <dbReference type="RuleBase" id="RU004070"/>
    </source>
</evidence>
<dbReference type="InterPro" id="IPR027417">
    <property type="entry name" value="P-loop_NTPase"/>
</dbReference>
<evidence type="ECO:0000313" key="18">
    <source>
        <dbReference type="EMBL" id="EPQ03186.1"/>
    </source>
</evidence>
<evidence type="ECO:0000256" key="6">
    <source>
        <dbReference type="ARBA" id="ARBA00022763"/>
    </source>
</evidence>
<proteinExistence type="inferred from homology"/>
<feature type="compositionally biased region" description="Basic residues" evidence="16">
    <location>
        <begin position="1817"/>
        <end position="1827"/>
    </location>
</feature>
<evidence type="ECO:0000256" key="15">
    <source>
        <dbReference type="SAM" id="Coils"/>
    </source>
</evidence>
<dbReference type="EMBL" id="KE161334">
    <property type="protein sequence ID" value="EPQ03186.1"/>
    <property type="molecule type" value="Genomic_DNA"/>
</dbReference>
<evidence type="ECO:0000313" key="19">
    <source>
        <dbReference type="Proteomes" id="UP000052978"/>
    </source>
</evidence>
<evidence type="ECO:0000256" key="12">
    <source>
        <dbReference type="ARBA" id="ARBA00041085"/>
    </source>
</evidence>
<dbReference type="PROSITE" id="PS50051">
    <property type="entry name" value="MCM_2"/>
    <property type="match status" value="1"/>
</dbReference>
<dbReference type="GO" id="GO:0003678">
    <property type="term" value="F:DNA helicase activity"/>
    <property type="evidence" value="ECO:0007669"/>
    <property type="project" value="UniProtKB-EC"/>
</dbReference>
<dbReference type="EC" id="3.6.4.12" evidence="3"/>
<dbReference type="Pfam" id="PF26066">
    <property type="entry name" value="MCM9_N"/>
    <property type="match status" value="1"/>
</dbReference>
<dbReference type="eggNOG" id="KOG0477">
    <property type="taxonomic scope" value="Eukaryota"/>
</dbReference>
<dbReference type="PRINTS" id="PR01657">
    <property type="entry name" value="MCMFAMILY"/>
</dbReference>
<dbReference type="Pfam" id="PF17855">
    <property type="entry name" value="MCM_lid"/>
    <property type="match status" value="1"/>
</dbReference>
<dbReference type="GO" id="GO:0005694">
    <property type="term" value="C:chromosome"/>
    <property type="evidence" value="ECO:0007669"/>
    <property type="project" value="UniProtKB-SubCell"/>
</dbReference>
<dbReference type="SMART" id="SM00382">
    <property type="entry name" value="AAA"/>
    <property type="match status" value="1"/>
</dbReference>
<feature type="compositionally biased region" description="Basic and acidic residues" evidence="16">
    <location>
        <begin position="1757"/>
        <end position="1769"/>
    </location>
</feature>
<dbReference type="InterPro" id="IPR039478">
    <property type="entry name" value="FAM184A/B_N"/>
</dbReference>
<evidence type="ECO:0000256" key="3">
    <source>
        <dbReference type="ARBA" id="ARBA00012551"/>
    </source>
</evidence>
<keyword evidence="10 14" id="KW-0238">DNA-binding</keyword>
<dbReference type="SUPFAM" id="SSF50249">
    <property type="entry name" value="Nucleic acid-binding proteins"/>
    <property type="match status" value="1"/>
</dbReference>
<sequence length="2109" mass="239830">MKMKQQALAEFEAYKHRVEDMQLCAEAQHVQRIVTMSREVEEIRRKFEERLRSFGQLQVQFEKDKRLALEDLRTAHRQEIQELLKSQQDHSASQEKAGDLQGVEAETLNKTLEELKLEQKRLIEDYEGKLNKAQSFYEHELDTLKRSQLFTAESLQASKEKEAELRKEFQAQEAVLRKTIGKLRTELQMVQDEAGSLRDKCQKLQKALVTAENSVQGLQKQLDDAKQGEMALLSKHKEVESELAAARERLQQQASDLVLKASHIGMLQATQMNQEVTIKDLESEKSRTSERLSQLEEERSFLQSKTLSLDEEQKQQILELEKKVNEANKTQQEYYELELKNLQNRLEGEVAQLNEAHSKTLEELAWKHHMAIEAVHSNASRDKKKLQMELEEQYEKEKLNLEEDKSQLQQELENLKKELEDKLKTANQEVGRLQDLVRKSEQGLGSAEGLIASLQDSQGRLQNELDLTKSRLKEAKDALLKVESERDRERQQHEETLAALKGEETLRVDKMAQDLEIKWTENLRQECSKLREELRLQHEEDKKSAMSQLFQLKEREKNAARDSWQKKVEDLLNQRHSLGEALHKSINNISLLKQNLELQLSQSQTSLQQLQAQFTQERQRLTQELEELEEQHQQRHKSLKEAHVLAFQTMEEEKEKEQRALENHLQQKHSAELQSLKDAHRESMEGFRVEMEQELQTLRFELEDEGKAMLASLRSELNHQHAAAIDLLWHNHHQELAAAKMELERSIDISRRQSKEQLCRITDLQDELRHREHHISDLDKEVQHLHENISALTKELEFKGKEILRIRSESNQQMRLHEQDLNKRLEKELDVMTADYLREKNIMRADFNKTNELLKEINAALQVSLEEMEEKYLMRESKPEDVQMITELKAMLTERDHVIKKLIEDNKFYQLELVNRETNFNKVFNSSPTVGVINPLAKQKKKNDKSPTNRFVSVPNLSALESGGVGNGHPNRLDPIPNSPVHDIEFNSNKPLPQPVPPKEPKTFLSPPQSEASPVASPDPQRQEWFARFKMNNDQIALVGQVFESYVSEYHKNDILLILKENDEDAHYPVVVNAMTLFETNMEIGEYFNAFPNEVLTIFDNSLRRSAMTILESLSQPEGVSMKQNLHARISGLPGCPELVWEHIPKTKDVGHFLSVTGTVIRTSLVKILEFERDYMCNKCKHVFVVKADFEQYYTFCRPSSCPSLESCDSSKFTCLSDLSSSPTKCRDYQEIKIQEQSVPSMQSATAGLTWCFFLGDDLTIYGVVMQRWKPFQRDVRCEVEIVLKANYVQVNNEQSAGIIMDEEVRKEFEDFWEHYKSDPFAGESHLLLVGDPGTGKSQFLKYAAKITPRSVLTTGIGSTSAGLTVTAVKDSGEWNLEAGALVLADAGLCCIDEFNSLKEHDRTSIHEAMEQQTISVAKAGLVCKLNTRTTILAATNPKGQYDPHESVSVNIALGSPLLSRFDLILVLLDTKNEDWDHIISSFILENKGYPSKSEKLWSMEKMKTYFSLIRNLQPTLSDVGNQVLLRYYQMQRQSDSRNAARTTIRLLESLIRLAEAHARLMFRDTVTLEDAITVVSVMESSMQGGALLGGVNALHTSFPENPLEQYQRQCELILEKLELHSLLSEELRRLERLQNQSVYQSQPRTEAETTPGSSGRDPGGESKFRTSTQQEVNCGIPSSSSPRGSPPLDPPPHLGPNRSARRKDSAQHDSRDAGLDWFDSLTTHQIEPKNTVSVSPGPKTTEQKMVLKKSNNTSQGKEEREPDQRSKLETGLLPAPGETGAPLRPESVKGKKGKKAAAVSETAGTADEPDSVLTHHVPRKLHRLRKERAQELYSNPARPPSQPISPPHPPSIPVRGPERKRQKSLPRVKEPEPESVDSSGAPVAKLAKFTFKQKSKLIHSPEDQSLVSPGRTDLAVRSPKISQHGTRGEAALSVKSPEKLTSGKGGSDLLQRRATGVSQQSSGKDRSRAERACGPGKRDIQPEFELGNETGHLHLTGERDKKEGLSCSNKSSKVHACTLAKLANFSFTSSPESKSASLPPSESKNSGERGPSPPPTTTATMLGRKRKTFQLEGPPEKLSLSKKSLFTLPELEDEALDFDWDEEMRKKP</sequence>
<feature type="region of interest" description="Disordered" evidence="16">
    <location>
        <begin position="935"/>
        <end position="1020"/>
    </location>
</feature>
<evidence type="ECO:0000256" key="10">
    <source>
        <dbReference type="ARBA" id="ARBA00023125"/>
    </source>
</evidence>
<feature type="compositionally biased region" description="Pro residues" evidence="16">
    <location>
        <begin position="1838"/>
        <end position="1853"/>
    </location>
</feature>
<dbReference type="GO" id="GO:0003677">
    <property type="term" value="F:DNA binding"/>
    <property type="evidence" value="ECO:0007669"/>
    <property type="project" value="UniProtKB-KW"/>
</dbReference>
<evidence type="ECO:0000259" key="17">
    <source>
        <dbReference type="PROSITE" id="PS50051"/>
    </source>
</evidence>
<dbReference type="InterPro" id="IPR033762">
    <property type="entry name" value="MCM_OB"/>
</dbReference>
<dbReference type="InterPro" id="IPR012340">
    <property type="entry name" value="NA-bd_OB-fold"/>
</dbReference>
<keyword evidence="7" id="KW-0347">Helicase</keyword>
<feature type="compositionally biased region" description="Basic and acidic residues" evidence="16">
    <location>
        <begin position="1992"/>
        <end position="2005"/>
    </location>
</feature>
<dbReference type="InterPro" id="IPR001208">
    <property type="entry name" value="MCM_dom"/>
</dbReference>
<keyword evidence="4" id="KW-0158">Chromosome</keyword>
<dbReference type="InterPro" id="IPR031327">
    <property type="entry name" value="MCM"/>
</dbReference>
<gene>
    <name evidence="18" type="ORF">D623_10035605</name>
</gene>
<feature type="region of interest" description="Disordered" evidence="16">
    <location>
        <begin position="1635"/>
        <end position="1884"/>
    </location>
</feature>
<keyword evidence="19" id="KW-1185">Reference proteome</keyword>
<dbReference type="PANTHER" id="PTHR18870:SF7">
    <property type="entry name" value="PROTEIN FAM184A"/>
    <property type="match status" value="1"/>
</dbReference>
<evidence type="ECO:0000256" key="13">
    <source>
        <dbReference type="ARBA" id="ARBA00042301"/>
    </source>
</evidence>
<dbReference type="InterPro" id="IPR041562">
    <property type="entry name" value="MCM_lid"/>
</dbReference>
<feature type="compositionally biased region" description="Pro residues" evidence="16">
    <location>
        <begin position="1685"/>
        <end position="1695"/>
    </location>
</feature>
<comment type="similarity">
    <text evidence="2 14">Belongs to the MCM family.</text>
</comment>
<feature type="compositionally biased region" description="Polar residues" evidence="16">
    <location>
        <begin position="1635"/>
        <end position="1654"/>
    </location>
</feature>
<dbReference type="Gene3D" id="3.40.50.300">
    <property type="entry name" value="P-loop containing nucleotide triphosphate hydrolases"/>
    <property type="match status" value="1"/>
</dbReference>
<keyword evidence="5 14" id="KW-0547">Nucleotide-binding</keyword>
<evidence type="ECO:0000256" key="4">
    <source>
        <dbReference type="ARBA" id="ARBA00022454"/>
    </source>
</evidence>
<reference evidence="18 19" key="1">
    <citation type="journal article" date="2013" name="Nat. Commun.">
        <title>Genome analysis reveals insights into physiology and longevity of the Brandt's bat Myotis brandtii.</title>
        <authorList>
            <person name="Seim I."/>
            <person name="Fang X."/>
            <person name="Xiong Z."/>
            <person name="Lobanov A.V."/>
            <person name="Huang Z."/>
            <person name="Ma S."/>
            <person name="Feng Y."/>
            <person name="Turanov A.A."/>
            <person name="Zhu Y."/>
            <person name="Lenz T.L."/>
            <person name="Gerashchenko M.V."/>
            <person name="Fan D."/>
            <person name="Hee Yim S."/>
            <person name="Yao X."/>
            <person name="Jordan D."/>
            <person name="Xiong Y."/>
            <person name="Ma Y."/>
            <person name="Lyapunov A.N."/>
            <person name="Chen G."/>
            <person name="Kulakova O.I."/>
            <person name="Sun Y."/>
            <person name="Lee S.G."/>
            <person name="Bronson R.T."/>
            <person name="Moskalev A.A."/>
            <person name="Sunyaev S.R."/>
            <person name="Zhang G."/>
            <person name="Krogh A."/>
            <person name="Wang J."/>
            <person name="Gladyshev V.N."/>
        </authorList>
    </citation>
    <scope>NUCLEOTIDE SEQUENCE [LARGE SCALE GENOMIC DNA]</scope>
</reference>
<keyword evidence="6" id="KW-0227">DNA damage</keyword>
<dbReference type="Pfam" id="PF15665">
    <property type="entry name" value="FAM184"/>
    <property type="match status" value="1"/>
</dbReference>
<feature type="coiled-coil region" evidence="15">
    <location>
        <begin position="593"/>
        <end position="674"/>
    </location>
</feature>
<evidence type="ECO:0000256" key="1">
    <source>
        <dbReference type="ARBA" id="ARBA00004286"/>
    </source>
</evidence>
<dbReference type="Gene3D" id="2.40.50.140">
    <property type="entry name" value="Nucleic acid-binding proteins"/>
    <property type="match status" value="1"/>
</dbReference>
<organism evidence="18 19">
    <name type="scientific">Myotis brandtii</name>
    <name type="common">Brandt's bat</name>
    <dbReference type="NCBI Taxonomy" id="109478"/>
    <lineage>
        <taxon>Eukaryota</taxon>
        <taxon>Metazoa</taxon>
        <taxon>Chordata</taxon>
        <taxon>Craniata</taxon>
        <taxon>Vertebrata</taxon>
        <taxon>Euteleostomi</taxon>
        <taxon>Mammalia</taxon>
        <taxon>Eutheria</taxon>
        <taxon>Laurasiatheria</taxon>
        <taxon>Chiroptera</taxon>
        <taxon>Yangochiroptera</taxon>
        <taxon>Vespertilionidae</taxon>
        <taxon>Myotis</taxon>
    </lineage>
</organism>
<dbReference type="PANTHER" id="PTHR18870">
    <property type="entry name" value="PROTEIN TAG-278-RELATED"/>
    <property type="match status" value="1"/>
</dbReference>
<evidence type="ECO:0000256" key="5">
    <source>
        <dbReference type="ARBA" id="ARBA00022741"/>
    </source>
</evidence>
<evidence type="ECO:0000256" key="16">
    <source>
        <dbReference type="SAM" id="MobiDB-lite"/>
    </source>
</evidence>
<dbReference type="GO" id="GO:0005524">
    <property type="term" value="F:ATP binding"/>
    <property type="evidence" value="ECO:0007669"/>
    <property type="project" value="UniProtKB-KW"/>
</dbReference>
<keyword evidence="11" id="KW-0234">DNA repair</keyword>
<dbReference type="Proteomes" id="UP000052978">
    <property type="component" value="Unassembled WGS sequence"/>
</dbReference>